<evidence type="ECO:0000256" key="6">
    <source>
        <dbReference type="ARBA" id="ARBA00022679"/>
    </source>
</evidence>
<dbReference type="GO" id="GO:0002935">
    <property type="term" value="F:tRNA (adenine(37)-C2)-methyltransferase activity"/>
    <property type="evidence" value="ECO:0007669"/>
    <property type="project" value="UniProtKB-UniRule"/>
</dbReference>
<dbReference type="Pfam" id="PF04055">
    <property type="entry name" value="Radical_SAM"/>
    <property type="match status" value="1"/>
</dbReference>
<dbReference type="GO" id="GO:0030488">
    <property type="term" value="P:tRNA methylation"/>
    <property type="evidence" value="ECO:0007669"/>
    <property type="project" value="UniProtKB-UniRule"/>
</dbReference>
<dbReference type="PROSITE" id="PS51918">
    <property type="entry name" value="RADICAL_SAM"/>
    <property type="match status" value="1"/>
</dbReference>
<dbReference type="GO" id="GO:0070040">
    <property type="term" value="F:rRNA (adenine(2503)-C2-)-methyltransferase activity"/>
    <property type="evidence" value="ECO:0007669"/>
    <property type="project" value="UniProtKB-UniRule"/>
</dbReference>
<comment type="function">
    <text evidence="12">Specifically methylates position 2 of adenine 2503 in 23S rRNA and position 2 of adenine 37 in tRNAs.</text>
</comment>
<feature type="binding site" evidence="12">
    <location>
        <position position="118"/>
    </location>
    <ligand>
        <name>[4Fe-4S] cluster</name>
        <dbReference type="ChEBI" id="CHEBI:49883"/>
        <note>4Fe-4S-S-AdoMet</note>
    </ligand>
</feature>
<keyword evidence="11 12" id="KW-0411">Iron-sulfur</keyword>
<feature type="active site" description="S-methylcysteine intermediate" evidence="12">
    <location>
        <position position="332"/>
    </location>
</feature>
<keyword evidence="8 12" id="KW-0819">tRNA processing</keyword>
<feature type="binding site" evidence="12">
    <location>
        <position position="289"/>
    </location>
    <ligand>
        <name>S-adenosyl-L-methionine</name>
        <dbReference type="ChEBI" id="CHEBI:59789"/>
    </ligand>
</feature>
<dbReference type="GO" id="GO:0046872">
    <property type="term" value="F:metal ion binding"/>
    <property type="evidence" value="ECO:0007669"/>
    <property type="project" value="UniProtKB-KW"/>
</dbReference>
<keyword evidence="2 12" id="KW-0004">4Fe-4S</keyword>
<comment type="similarity">
    <text evidence="12">Belongs to the radical SAM superfamily. RlmN family.</text>
</comment>
<dbReference type="InterPro" id="IPR027492">
    <property type="entry name" value="RNA_MTrfase_RlmN"/>
</dbReference>
<reference evidence="14" key="2">
    <citation type="journal article" date="2021" name="PeerJ">
        <title>Extensive microbial diversity within the chicken gut microbiome revealed by metagenomics and culture.</title>
        <authorList>
            <person name="Gilroy R."/>
            <person name="Ravi A."/>
            <person name="Getino M."/>
            <person name="Pursley I."/>
            <person name="Horton D.L."/>
            <person name="Alikhan N.F."/>
            <person name="Baker D."/>
            <person name="Gharbi K."/>
            <person name="Hall N."/>
            <person name="Watson M."/>
            <person name="Adriaenssens E.M."/>
            <person name="Foster-Nyarko E."/>
            <person name="Jarju S."/>
            <person name="Secka A."/>
            <person name="Antonio M."/>
            <person name="Oren A."/>
            <person name="Chaudhuri R.R."/>
            <person name="La Ragione R."/>
            <person name="Hildebrand F."/>
            <person name="Pallen M.J."/>
        </authorList>
    </citation>
    <scope>NUCLEOTIDE SEQUENCE</scope>
    <source>
        <strain evidence="14">CHK147-3167</strain>
    </source>
</reference>
<dbReference type="PANTHER" id="PTHR30544:SF5">
    <property type="entry name" value="RADICAL SAM CORE DOMAIN-CONTAINING PROTEIN"/>
    <property type="match status" value="1"/>
</dbReference>
<evidence type="ECO:0000256" key="3">
    <source>
        <dbReference type="ARBA" id="ARBA00022490"/>
    </source>
</evidence>
<evidence type="ECO:0000256" key="5">
    <source>
        <dbReference type="ARBA" id="ARBA00022603"/>
    </source>
</evidence>
<evidence type="ECO:0000313" key="14">
    <source>
        <dbReference type="EMBL" id="HIQ90092.1"/>
    </source>
</evidence>
<dbReference type="SFLD" id="SFLDG01062">
    <property type="entry name" value="methyltransferase_(Class_A)"/>
    <property type="match status" value="1"/>
</dbReference>
<evidence type="ECO:0000313" key="15">
    <source>
        <dbReference type="Proteomes" id="UP000886786"/>
    </source>
</evidence>
<keyword evidence="10 12" id="KW-0408">Iron</keyword>
<dbReference type="GO" id="GO:0019843">
    <property type="term" value="F:rRNA binding"/>
    <property type="evidence" value="ECO:0007669"/>
    <property type="project" value="UniProtKB-UniRule"/>
</dbReference>
<proteinExistence type="inferred from homology"/>
<dbReference type="SUPFAM" id="SSF102114">
    <property type="entry name" value="Radical SAM enzymes"/>
    <property type="match status" value="1"/>
</dbReference>
<evidence type="ECO:0000256" key="4">
    <source>
        <dbReference type="ARBA" id="ARBA00022552"/>
    </source>
</evidence>
<dbReference type="CDD" id="cd01335">
    <property type="entry name" value="Radical_SAM"/>
    <property type="match status" value="1"/>
</dbReference>
<dbReference type="AlphaFoldDB" id="A0A9D1CXV8"/>
<evidence type="ECO:0000259" key="13">
    <source>
        <dbReference type="PROSITE" id="PS51918"/>
    </source>
</evidence>
<feature type="binding site" evidence="12">
    <location>
        <position position="190"/>
    </location>
    <ligand>
        <name>S-adenosyl-L-methionine</name>
        <dbReference type="ChEBI" id="CHEBI:59789"/>
    </ligand>
</feature>
<evidence type="ECO:0000256" key="9">
    <source>
        <dbReference type="ARBA" id="ARBA00022723"/>
    </source>
</evidence>
<keyword evidence="4 12" id="KW-0698">rRNA processing</keyword>
<comment type="catalytic activity">
    <reaction evidence="12">
        <text>adenosine(37) in tRNA + 2 reduced [2Fe-2S]-[ferredoxin] + 2 S-adenosyl-L-methionine = 2-methyladenosine(37) in tRNA + 5'-deoxyadenosine + L-methionine + 2 oxidized [2Fe-2S]-[ferredoxin] + S-adenosyl-L-homocysteine</text>
        <dbReference type="Rhea" id="RHEA:43332"/>
        <dbReference type="Rhea" id="RHEA-COMP:10000"/>
        <dbReference type="Rhea" id="RHEA-COMP:10001"/>
        <dbReference type="Rhea" id="RHEA-COMP:10162"/>
        <dbReference type="Rhea" id="RHEA-COMP:10485"/>
        <dbReference type="ChEBI" id="CHEBI:17319"/>
        <dbReference type="ChEBI" id="CHEBI:33737"/>
        <dbReference type="ChEBI" id="CHEBI:33738"/>
        <dbReference type="ChEBI" id="CHEBI:57844"/>
        <dbReference type="ChEBI" id="CHEBI:57856"/>
        <dbReference type="ChEBI" id="CHEBI:59789"/>
        <dbReference type="ChEBI" id="CHEBI:74411"/>
        <dbReference type="ChEBI" id="CHEBI:74497"/>
        <dbReference type="EC" id="2.1.1.192"/>
    </reaction>
</comment>
<dbReference type="GO" id="GO:0070475">
    <property type="term" value="P:rRNA base methylation"/>
    <property type="evidence" value="ECO:0007669"/>
    <property type="project" value="UniProtKB-UniRule"/>
</dbReference>
<gene>
    <name evidence="12 14" type="primary">rlmN</name>
    <name evidence="14" type="ORF">IAB27_00470</name>
</gene>
<dbReference type="SFLD" id="SFLDF00275">
    <property type="entry name" value="adenosine_C2_methyltransferase"/>
    <property type="match status" value="1"/>
</dbReference>
<organism evidence="14 15">
    <name type="scientific">Candidatus Coprosoma intestinipullorum</name>
    <dbReference type="NCBI Taxonomy" id="2840752"/>
    <lineage>
        <taxon>Bacteria</taxon>
        <taxon>Bacillati</taxon>
        <taxon>Bacillota</taxon>
        <taxon>Bacillota incertae sedis</taxon>
        <taxon>Candidatus Coprosoma</taxon>
    </lineage>
</organism>
<keyword evidence="9 12" id="KW-0479">Metal-binding</keyword>
<evidence type="ECO:0000256" key="7">
    <source>
        <dbReference type="ARBA" id="ARBA00022691"/>
    </source>
</evidence>
<dbReference type="InterPro" id="IPR040072">
    <property type="entry name" value="Methyltransferase_A"/>
</dbReference>
<dbReference type="Gene3D" id="3.20.20.70">
    <property type="entry name" value="Aldolase class I"/>
    <property type="match status" value="1"/>
</dbReference>
<sequence length="343" mass="39353">MEFMNIYGQTLEKLENYFENIGEKKFKATQVYDWLYKKKVSSFDEMTNIKKDVIVKLKEDFKIDKPQIITKQTGRDVYKYLFELSDGNKVEAVLMIHDYGISLCVSTQVGCNMGCIFCESGRLKKVRNLETSEMVGQVMEVERDSRLKITHIVIMGIGEPFDNYDNVMDFIKIINSGKGLEIGARHITVSTCGIVPKIRKFTDENLQVNLAISLHAPNDELRNSIMKINKAYPLKDLMAAIKDYIDKTHRRVTFEYIMLKGINDSDECAYELAHLLKGLNCYVNLIPYNETSHINLEKTGEKARMHFYDLLKKQGIGVTIRKEFGGDVSAACGQLRSNYEEVK</sequence>
<evidence type="ECO:0000256" key="8">
    <source>
        <dbReference type="ARBA" id="ARBA00022694"/>
    </source>
</evidence>
<keyword evidence="6 12" id="KW-0808">Transferase</keyword>
<evidence type="ECO:0000256" key="10">
    <source>
        <dbReference type="ARBA" id="ARBA00023004"/>
    </source>
</evidence>
<dbReference type="InterPro" id="IPR004383">
    <property type="entry name" value="rRNA_lsu_MTrfase_RlmN/Cfr"/>
</dbReference>
<dbReference type="NCBIfam" id="TIGR00048">
    <property type="entry name" value="rRNA_mod_RlmN"/>
    <property type="match status" value="1"/>
</dbReference>
<feature type="binding site" evidence="12">
    <location>
        <begin position="158"/>
        <end position="159"/>
    </location>
    <ligand>
        <name>S-adenosyl-L-methionine</name>
        <dbReference type="ChEBI" id="CHEBI:59789"/>
    </ligand>
</feature>
<keyword evidence="7 12" id="KW-0949">S-adenosyl-L-methionine</keyword>
<accession>A0A9D1CXV8</accession>
<dbReference type="Proteomes" id="UP000886786">
    <property type="component" value="Unassembled WGS sequence"/>
</dbReference>
<keyword evidence="5 12" id="KW-0489">Methyltransferase</keyword>
<dbReference type="PANTHER" id="PTHR30544">
    <property type="entry name" value="23S RRNA METHYLTRANSFERASE"/>
    <property type="match status" value="1"/>
</dbReference>
<dbReference type="SFLD" id="SFLDS00029">
    <property type="entry name" value="Radical_SAM"/>
    <property type="match status" value="1"/>
</dbReference>
<feature type="binding site" evidence="12">
    <location>
        <begin position="213"/>
        <end position="215"/>
    </location>
    <ligand>
        <name>S-adenosyl-L-methionine</name>
        <dbReference type="ChEBI" id="CHEBI:59789"/>
    </ligand>
</feature>
<protein>
    <recommendedName>
        <fullName evidence="12">Probable dual-specificity RNA methyltransferase RlmN</fullName>
        <ecNumber evidence="12">2.1.1.192</ecNumber>
    </recommendedName>
    <alternativeName>
        <fullName evidence="12">23S rRNA (adenine(2503)-C(2))-methyltransferase</fullName>
    </alternativeName>
    <alternativeName>
        <fullName evidence="12">23S rRNA m2A2503 methyltransferase</fullName>
    </alternativeName>
    <alternativeName>
        <fullName evidence="12">Ribosomal RNA large subunit methyltransferase N</fullName>
    </alternativeName>
    <alternativeName>
        <fullName evidence="12">tRNA (adenine(37)-C(2))-methyltransferase</fullName>
    </alternativeName>
    <alternativeName>
        <fullName evidence="12">tRNA m2A37 methyltransferase</fullName>
    </alternativeName>
</protein>
<evidence type="ECO:0000256" key="1">
    <source>
        <dbReference type="ARBA" id="ARBA00004496"/>
    </source>
</evidence>
<dbReference type="EMBL" id="DVFV01000013">
    <property type="protein sequence ID" value="HIQ90092.1"/>
    <property type="molecule type" value="Genomic_DNA"/>
</dbReference>
<dbReference type="GO" id="GO:0051539">
    <property type="term" value="F:4 iron, 4 sulfur cluster binding"/>
    <property type="evidence" value="ECO:0007669"/>
    <property type="project" value="UniProtKB-UniRule"/>
</dbReference>
<comment type="miscellaneous">
    <text evidence="12">Reaction proceeds by a ping-pong mechanism involving intermediate methylation of a conserved cysteine residue.</text>
</comment>
<dbReference type="InterPro" id="IPR013785">
    <property type="entry name" value="Aldolase_TIM"/>
</dbReference>
<dbReference type="Pfam" id="PF21016">
    <property type="entry name" value="RlmN_N"/>
    <property type="match status" value="1"/>
</dbReference>
<evidence type="ECO:0000256" key="2">
    <source>
        <dbReference type="ARBA" id="ARBA00022485"/>
    </source>
</evidence>
<dbReference type="InterPro" id="IPR048641">
    <property type="entry name" value="RlmN_N"/>
</dbReference>
<comment type="catalytic activity">
    <reaction evidence="12">
        <text>adenosine(2503) in 23S rRNA + 2 reduced [2Fe-2S]-[ferredoxin] + 2 S-adenosyl-L-methionine = 2-methyladenosine(2503) in 23S rRNA + 5'-deoxyadenosine + L-methionine + 2 oxidized [2Fe-2S]-[ferredoxin] + S-adenosyl-L-homocysteine</text>
        <dbReference type="Rhea" id="RHEA:42916"/>
        <dbReference type="Rhea" id="RHEA-COMP:10000"/>
        <dbReference type="Rhea" id="RHEA-COMP:10001"/>
        <dbReference type="Rhea" id="RHEA-COMP:10152"/>
        <dbReference type="Rhea" id="RHEA-COMP:10282"/>
        <dbReference type="ChEBI" id="CHEBI:17319"/>
        <dbReference type="ChEBI" id="CHEBI:33737"/>
        <dbReference type="ChEBI" id="CHEBI:33738"/>
        <dbReference type="ChEBI" id="CHEBI:57844"/>
        <dbReference type="ChEBI" id="CHEBI:57856"/>
        <dbReference type="ChEBI" id="CHEBI:59789"/>
        <dbReference type="ChEBI" id="CHEBI:74411"/>
        <dbReference type="ChEBI" id="CHEBI:74497"/>
        <dbReference type="EC" id="2.1.1.192"/>
    </reaction>
</comment>
<evidence type="ECO:0000256" key="12">
    <source>
        <dbReference type="HAMAP-Rule" id="MF_01849"/>
    </source>
</evidence>
<comment type="subcellular location">
    <subcellularLocation>
        <location evidence="1 12">Cytoplasm</location>
    </subcellularLocation>
</comment>
<evidence type="ECO:0000256" key="11">
    <source>
        <dbReference type="ARBA" id="ARBA00023014"/>
    </source>
</evidence>
<feature type="active site" description="Proton acceptor" evidence="12">
    <location>
        <position position="91"/>
    </location>
</feature>
<reference evidence="14" key="1">
    <citation type="submission" date="2020-10" db="EMBL/GenBank/DDBJ databases">
        <authorList>
            <person name="Gilroy R."/>
        </authorList>
    </citation>
    <scope>NUCLEOTIDE SEQUENCE</scope>
    <source>
        <strain evidence="14">CHK147-3167</strain>
    </source>
</reference>
<dbReference type="PIRSF" id="PIRSF006004">
    <property type="entry name" value="CHP00048"/>
    <property type="match status" value="1"/>
</dbReference>
<dbReference type="GO" id="GO:0000049">
    <property type="term" value="F:tRNA binding"/>
    <property type="evidence" value="ECO:0007669"/>
    <property type="project" value="UniProtKB-UniRule"/>
</dbReference>
<comment type="cofactor">
    <cofactor evidence="12">
        <name>[4Fe-4S] cluster</name>
        <dbReference type="ChEBI" id="CHEBI:49883"/>
    </cofactor>
    <text evidence="12">Binds 1 [4Fe-4S] cluster. The cluster is coordinated with 3 cysteines and an exchangeable S-adenosyl-L-methionine.</text>
</comment>
<dbReference type="InterPro" id="IPR058240">
    <property type="entry name" value="rSAM_sf"/>
</dbReference>
<feature type="binding site" evidence="12">
    <location>
        <position position="111"/>
    </location>
    <ligand>
        <name>[4Fe-4S] cluster</name>
        <dbReference type="ChEBI" id="CHEBI:49883"/>
        <note>4Fe-4S-S-AdoMet</note>
    </ligand>
</feature>
<feature type="domain" description="Radical SAM core" evidence="13">
    <location>
        <begin position="97"/>
        <end position="327"/>
    </location>
</feature>
<dbReference type="InterPro" id="IPR007197">
    <property type="entry name" value="rSAM"/>
</dbReference>
<dbReference type="GO" id="GO:0005737">
    <property type="term" value="C:cytoplasm"/>
    <property type="evidence" value="ECO:0007669"/>
    <property type="project" value="UniProtKB-SubCell"/>
</dbReference>
<dbReference type="HAMAP" id="MF_01849">
    <property type="entry name" value="RNA_methyltr_RlmN"/>
    <property type="match status" value="1"/>
</dbReference>
<name>A0A9D1CXV8_9FIRM</name>
<keyword evidence="3 12" id="KW-0963">Cytoplasm</keyword>
<dbReference type="Gene3D" id="1.10.150.530">
    <property type="match status" value="1"/>
</dbReference>
<dbReference type="EC" id="2.1.1.192" evidence="12"/>
<dbReference type="FunFam" id="3.20.20.70:FF:000014">
    <property type="entry name" value="Probable dual-specificity RNA methyltransferase RlmN"/>
    <property type="match status" value="1"/>
</dbReference>
<comment type="caution">
    <text evidence="14">The sequence shown here is derived from an EMBL/GenBank/DDBJ whole genome shotgun (WGS) entry which is preliminary data.</text>
</comment>
<keyword evidence="12" id="KW-1015">Disulfide bond</keyword>
<feature type="binding site" evidence="12">
    <location>
        <position position="115"/>
    </location>
    <ligand>
        <name>[4Fe-4S] cluster</name>
        <dbReference type="ChEBI" id="CHEBI:49883"/>
        <note>4Fe-4S-S-AdoMet</note>
    </ligand>
</feature>
<comment type="caution">
    <text evidence="12">Lacks conserved residue(s) required for the propagation of feature annotation.</text>
</comment>